<keyword evidence="3" id="KW-1185">Reference proteome</keyword>
<gene>
    <name evidence="2" type="ORF">A6770_37025</name>
</gene>
<feature type="chain" id="PRO_5016825883" evidence="1">
    <location>
        <begin position="30"/>
        <end position="246"/>
    </location>
</feature>
<organism evidence="2 3">
    <name type="scientific">Nostoc minutum NIES-26</name>
    <dbReference type="NCBI Taxonomy" id="1844469"/>
    <lineage>
        <taxon>Bacteria</taxon>
        <taxon>Bacillati</taxon>
        <taxon>Cyanobacteriota</taxon>
        <taxon>Cyanophyceae</taxon>
        <taxon>Nostocales</taxon>
        <taxon>Nostocaceae</taxon>
        <taxon>Nostoc</taxon>
    </lineage>
</organism>
<reference evidence="2" key="1">
    <citation type="submission" date="2016-04" db="EMBL/GenBank/DDBJ databases">
        <authorList>
            <person name="Tabuchi Yagui T.R."/>
        </authorList>
    </citation>
    <scope>NUCLEOTIDE SEQUENCE [LARGE SCALE GENOMIC DNA]</scope>
    <source>
        <strain evidence="2">NIES-26</strain>
    </source>
</reference>
<proteinExistence type="predicted"/>
<accession>A0A367RWI5</accession>
<protein>
    <submittedName>
        <fullName evidence="2">Uncharacterized protein</fullName>
    </submittedName>
</protein>
<comment type="caution">
    <text evidence="2">The sequence shown here is derived from an EMBL/GenBank/DDBJ whole genome shotgun (WGS) entry which is preliminary data.</text>
</comment>
<evidence type="ECO:0000313" key="2">
    <source>
        <dbReference type="EMBL" id="RCJ40908.1"/>
    </source>
</evidence>
<evidence type="ECO:0000313" key="3">
    <source>
        <dbReference type="Proteomes" id="UP000252107"/>
    </source>
</evidence>
<dbReference type="AlphaFoldDB" id="A0A367RWI5"/>
<dbReference type="EMBL" id="LXQD01000036">
    <property type="protein sequence ID" value="RCJ40908.1"/>
    <property type="molecule type" value="Genomic_DNA"/>
</dbReference>
<sequence>MKNLLGALALRAVPLAIIVACCHPTDALASPVVRTIKQTQASGQFAKLQTINVWSGHGVVISFYEIGETIKRVWLDDPSQILVDTDGCLEGINQNCQNPGAGLIHLRRIKKVNIPGLPQTASTLLTVITQTQSGERKAYSFRLATANGTPKYSQVVISNDVVNEDKKVPLLQPLVTTFKTVSNIRNGMAVAIRNKWLNPQDKLHQRLEQLIKYLQQGDQLSTAAQKAVVSLELVNKLIALGSSAQS</sequence>
<name>A0A367RWI5_9NOSO</name>
<evidence type="ECO:0000256" key="1">
    <source>
        <dbReference type="SAM" id="SignalP"/>
    </source>
</evidence>
<keyword evidence="1" id="KW-0732">Signal</keyword>
<dbReference type="Proteomes" id="UP000252107">
    <property type="component" value="Unassembled WGS sequence"/>
</dbReference>
<feature type="signal peptide" evidence="1">
    <location>
        <begin position="1"/>
        <end position="29"/>
    </location>
</feature>